<evidence type="ECO:0000313" key="1">
    <source>
        <dbReference type="EMBL" id="KAI4301444.1"/>
    </source>
</evidence>
<protein>
    <submittedName>
        <fullName evidence="1">Uncharacterized protein</fullName>
    </submittedName>
</protein>
<proteinExistence type="predicted"/>
<dbReference type="EMBL" id="CM039438">
    <property type="protein sequence ID" value="KAI4301444.1"/>
    <property type="molecule type" value="Genomic_DNA"/>
</dbReference>
<evidence type="ECO:0000313" key="2">
    <source>
        <dbReference type="Proteomes" id="UP000828941"/>
    </source>
</evidence>
<accession>A0ACB9KVI3</accession>
<dbReference type="Proteomes" id="UP000828941">
    <property type="component" value="Chromosome 13"/>
</dbReference>
<gene>
    <name evidence="1" type="ORF">L6164_034722</name>
</gene>
<comment type="caution">
    <text evidence="1">The sequence shown here is derived from an EMBL/GenBank/DDBJ whole genome shotgun (WGS) entry which is preliminary data.</text>
</comment>
<name>A0ACB9KVI3_BAUVA</name>
<reference evidence="1 2" key="1">
    <citation type="journal article" date="2022" name="DNA Res.">
        <title>Chromosomal-level genome assembly of the orchid tree Bauhinia variegata (Leguminosae; Cercidoideae) supports the allotetraploid origin hypothesis of Bauhinia.</title>
        <authorList>
            <person name="Zhong Y."/>
            <person name="Chen Y."/>
            <person name="Zheng D."/>
            <person name="Pang J."/>
            <person name="Liu Y."/>
            <person name="Luo S."/>
            <person name="Meng S."/>
            <person name="Qian L."/>
            <person name="Wei D."/>
            <person name="Dai S."/>
            <person name="Zhou R."/>
        </authorList>
    </citation>
    <scope>NUCLEOTIDE SEQUENCE [LARGE SCALE GENOMIC DNA]</scope>
    <source>
        <strain evidence="1">BV-YZ2020</strain>
    </source>
</reference>
<keyword evidence="2" id="KW-1185">Reference proteome</keyword>
<organism evidence="1 2">
    <name type="scientific">Bauhinia variegata</name>
    <name type="common">Purple orchid tree</name>
    <name type="synonym">Phanera variegata</name>
    <dbReference type="NCBI Taxonomy" id="167791"/>
    <lineage>
        <taxon>Eukaryota</taxon>
        <taxon>Viridiplantae</taxon>
        <taxon>Streptophyta</taxon>
        <taxon>Embryophyta</taxon>
        <taxon>Tracheophyta</taxon>
        <taxon>Spermatophyta</taxon>
        <taxon>Magnoliopsida</taxon>
        <taxon>eudicotyledons</taxon>
        <taxon>Gunneridae</taxon>
        <taxon>Pentapetalae</taxon>
        <taxon>rosids</taxon>
        <taxon>fabids</taxon>
        <taxon>Fabales</taxon>
        <taxon>Fabaceae</taxon>
        <taxon>Cercidoideae</taxon>
        <taxon>Cercideae</taxon>
        <taxon>Bauhiniinae</taxon>
        <taxon>Bauhinia</taxon>
    </lineage>
</organism>
<sequence length="478" mass="50897">MPLANGKCQKRCWKQQGIQVSIAIQRNKHRVICLALLSCVAKAASHGLFFGFGAQGNLDDRWIGFTNIYVEEFKTGPDGHDISKLDASRGLGPRHSLLEVAGPKIFDVTTFGAKGDDKTDNTPAFMDAWVAACRNTTTAAKVLIPEGNFLLVQTMFSGPCNSTKPIIFEVLGTVTATTDLSEFPSPEWLLFADIDSLVLKGKGVFDGQGAGAWLINDCHQNEDCQTPPASLKLHRVNNSIVTGITSLNSKWFHLLMDESNNLTVTDIKITAPGNSPNTDGVHISGSNLVNVTNTVIGTGGDCVSIGQGSSNITVHNVTCGPGHGISVGSLGKRTNEKSVEGVTVTECSFINTTNGARIQTWRKNNTGEAKNIVFENLIMNNVQNPVVINQSYGFANNLGPSDSAWKISDAHFRKIIGSTVSNIAISLQCSALNPCQGIEVADVDLVYSGPPENTIFVSSCSNANATFGGKLNPPACAV</sequence>